<organism evidence="5 6">
    <name type="scientific">Desulfomonile tiedjei (strain ATCC 49306 / DSM 6799 / DCB-1)</name>
    <dbReference type="NCBI Taxonomy" id="706587"/>
    <lineage>
        <taxon>Bacteria</taxon>
        <taxon>Pseudomonadati</taxon>
        <taxon>Thermodesulfobacteriota</taxon>
        <taxon>Desulfomonilia</taxon>
        <taxon>Desulfomonilales</taxon>
        <taxon>Desulfomonilaceae</taxon>
        <taxon>Desulfomonile</taxon>
    </lineage>
</organism>
<keyword evidence="3" id="KW-0408">Iron</keyword>
<dbReference type="eggNOG" id="COG1775">
    <property type="taxonomic scope" value="Bacteria"/>
</dbReference>
<dbReference type="GO" id="GO:0051536">
    <property type="term" value="F:iron-sulfur cluster binding"/>
    <property type="evidence" value="ECO:0007669"/>
    <property type="project" value="UniProtKB-KW"/>
</dbReference>
<dbReference type="KEGG" id="dti:Desti_1524"/>
<evidence type="ECO:0000313" key="5">
    <source>
        <dbReference type="EMBL" id="AFM24236.1"/>
    </source>
</evidence>
<keyword evidence="6" id="KW-1185">Reference proteome</keyword>
<dbReference type="AlphaFoldDB" id="I4C3U5"/>
<reference evidence="6" key="1">
    <citation type="submission" date="2012-06" db="EMBL/GenBank/DDBJ databases">
        <title>Complete sequence of chromosome of Desulfomonile tiedjei DSM 6799.</title>
        <authorList>
            <person name="Lucas S."/>
            <person name="Copeland A."/>
            <person name="Lapidus A."/>
            <person name="Glavina del Rio T."/>
            <person name="Dalin E."/>
            <person name="Tice H."/>
            <person name="Bruce D."/>
            <person name="Goodwin L."/>
            <person name="Pitluck S."/>
            <person name="Peters L."/>
            <person name="Ovchinnikova G."/>
            <person name="Zeytun A."/>
            <person name="Lu M."/>
            <person name="Kyrpides N."/>
            <person name="Mavromatis K."/>
            <person name="Ivanova N."/>
            <person name="Brettin T."/>
            <person name="Detter J.C."/>
            <person name="Han C."/>
            <person name="Larimer F."/>
            <person name="Land M."/>
            <person name="Hauser L."/>
            <person name="Markowitz V."/>
            <person name="Cheng J.-F."/>
            <person name="Hugenholtz P."/>
            <person name="Woyke T."/>
            <person name="Wu D."/>
            <person name="Spring S."/>
            <person name="Schroeder M."/>
            <person name="Brambilla E."/>
            <person name="Klenk H.-P."/>
            <person name="Eisen J.A."/>
        </authorList>
    </citation>
    <scope>NUCLEOTIDE SEQUENCE [LARGE SCALE GENOMIC DNA]</scope>
    <source>
        <strain evidence="6">ATCC 49306 / DSM 6799 / DCB-1</strain>
    </source>
</reference>
<dbReference type="GO" id="GO:0046872">
    <property type="term" value="F:metal ion binding"/>
    <property type="evidence" value="ECO:0007669"/>
    <property type="project" value="UniProtKB-KW"/>
</dbReference>
<name>I4C3U5_DESTA</name>
<evidence type="ECO:0000256" key="4">
    <source>
        <dbReference type="ARBA" id="ARBA00023014"/>
    </source>
</evidence>
<dbReference type="RefSeq" id="WP_014809384.1">
    <property type="nucleotide sequence ID" value="NC_018025.1"/>
</dbReference>
<dbReference type="OrthoDB" id="9810278at2"/>
<evidence type="ECO:0000256" key="1">
    <source>
        <dbReference type="ARBA" id="ARBA00005806"/>
    </source>
</evidence>
<accession>I4C3U5</accession>
<dbReference type="Gene3D" id="3.40.50.11900">
    <property type="match status" value="1"/>
</dbReference>
<evidence type="ECO:0000256" key="2">
    <source>
        <dbReference type="ARBA" id="ARBA00022723"/>
    </source>
</evidence>
<dbReference type="PATRIC" id="fig|706587.4.peg.1749"/>
<dbReference type="HOGENOM" id="CLU_049730_0_0_7"/>
<keyword evidence="2" id="KW-0479">Metal-binding</keyword>
<comment type="similarity">
    <text evidence="1">Belongs to the FldB/FldC dehydratase alpha/beta subunit family.</text>
</comment>
<dbReference type="STRING" id="706587.Desti_1524"/>
<protein>
    <submittedName>
        <fullName evidence="5">Benzoyl-CoA reductase/2-hydroxyglutaryl-CoA dehydratase subunit, BcrC/BadD/HgdB</fullName>
    </submittedName>
</protein>
<sequence>MQPIEALKQLKQINIDYYGGAHAARQNNKFIAYVNAFTPVELLYAMDVIPIYPENHAVIIGARKMSTEVAAAAEGMGYSMDLCSYARCDLGSIKTGLSPTWGLPKPDLLLISNSQCGTLTKWFEVLSRLYNVPMFLIDVPHSGHGEPDPAGERYVRTQLEDLILLLERITGKSLDRNRLTEAIRLSKEASDLWTRVLESGMHRPAPITVFDQFISMAPIVAQRGTQVAVDFYRDLAAELQARVDQGIGACENERFRLFWDNLPIWPELRRLSLFLEERGGSLVTSLYTWAWARLAVGEEDPLTDWTNQYLYLANLHLGKRIDDYLEIAAKYQLDGFLYHSNRSCKFVSQDIPEVRRAITERSGIPGLILEADHNDPRLYTIESLESQIDNFLELLASRKQSAR</sequence>
<dbReference type="Proteomes" id="UP000006055">
    <property type="component" value="Chromosome"/>
</dbReference>
<dbReference type="EMBL" id="CP003360">
    <property type="protein sequence ID" value="AFM24236.1"/>
    <property type="molecule type" value="Genomic_DNA"/>
</dbReference>
<dbReference type="PANTHER" id="PTHR30548:SF4">
    <property type="entry name" value="SUBUNIT OF OXYGEN-SENSITIVE 2-HYDROXYISOCAPROYL-COA DEHYDRATASE"/>
    <property type="match status" value="1"/>
</dbReference>
<evidence type="ECO:0000313" key="6">
    <source>
        <dbReference type="Proteomes" id="UP000006055"/>
    </source>
</evidence>
<dbReference type="Gene3D" id="3.40.50.11890">
    <property type="match status" value="1"/>
</dbReference>
<dbReference type="InterPro" id="IPR010327">
    <property type="entry name" value="FldB/FldC_alpha/beta"/>
</dbReference>
<dbReference type="Pfam" id="PF06050">
    <property type="entry name" value="HGD-D"/>
    <property type="match status" value="1"/>
</dbReference>
<evidence type="ECO:0000256" key="3">
    <source>
        <dbReference type="ARBA" id="ARBA00023004"/>
    </source>
</evidence>
<keyword evidence="4" id="KW-0411">Iron-sulfur</keyword>
<gene>
    <name evidence="5" type="ordered locus">Desti_1524</name>
</gene>
<proteinExistence type="inferred from homology"/>
<dbReference type="PANTHER" id="PTHR30548">
    <property type="entry name" value="2-HYDROXYGLUTARYL-COA DEHYDRATASE, D-COMPONENT-RELATED"/>
    <property type="match status" value="1"/>
</dbReference>